<evidence type="ECO:0000313" key="1">
    <source>
        <dbReference type="EMBL" id="BBH95150.1"/>
    </source>
</evidence>
<accession>A0A455T5B8</accession>
<dbReference type="EMBL" id="AP019377">
    <property type="protein sequence ID" value="BBH95150.1"/>
    <property type="molecule type" value="Genomic_DNA"/>
</dbReference>
<sequence length="97" mass="11091">MELSLDDFADWLLRHASEHVGQRGRYFDHPLARWLSERSGRLMGVDSAAGTYGQALCSPRCWRPLPWWAVRFAALMECPHFRAITGEEAFALLVESL</sequence>
<gene>
    <name evidence="1" type="ORF">KTA_33490</name>
</gene>
<organism evidence="1">
    <name type="scientific">Thermogemmatispora argillosa</name>
    <dbReference type="NCBI Taxonomy" id="2045280"/>
    <lineage>
        <taxon>Bacteria</taxon>
        <taxon>Bacillati</taxon>
        <taxon>Chloroflexota</taxon>
        <taxon>Ktedonobacteria</taxon>
        <taxon>Thermogemmatisporales</taxon>
        <taxon>Thermogemmatisporaceae</taxon>
        <taxon>Thermogemmatispora</taxon>
    </lineage>
</organism>
<protein>
    <submittedName>
        <fullName evidence="1">Uncharacterized protein</fullName>
    </submittedName>
</protein>
<reference evidence="1" key="1">
    <citation type="submission" date="2018-12" db="EMBL/GenBank/DDBJ databases">
        <title>Novel natural products biosynthetic potential of the class Ktedonobacteria.</title>
        <authorList>
            <person name="Zheng Y."/>
            <person name="Saitou A."/>
            <person name="Wang C.M."/>
            <person name="Toyoda A."/>
            <person name="Minakuchi Y."/>
            <person name="Sekiguchi Y."/>
            <person name="Ueda K."/>
            <person name="Takano H."/>
            <person name="Sakai Y."/>
            <person name="Yokota A."/>
            <person name="Yabe S."/>
        </authorList>
    </citation>
    <scope>NUCLEOTIDE SEQUENCE</scope>
    <source>
        <strain evidence="1">A3-2</strain>
    </source>
</reference>
<proteinExistence type="predicted"/>
<dbReference type="AlphaFoldDB" id="A0A455T5B8"/>
<name>A0A455T5B8_9CHLR</name>